<feature type="non-terminal residue" evidence="3">
    <location>
        <position position="1"/>
    </location>
</feature>
<feature type="domain" description="AMP-binding enzyme C-terminal" evidence="2">
    <location>
        <begin position="377"/>
        <end position="452"/>
    </location>
</feature>
<dbReference type="Pfam" id="PF13193">
    <property type="entry name" value="AMP-binding_C"/>
    <property type="match status" value="1"/>
</dbReference>
<dbReference type="InterPro" id="IPR050237">
    <property type="entry name" value="ATP-dep_AMP-bd_enzyme"/>
</dbReference>
<dbReference type="AlphaFoldDB" id="A0A7R8ZWJ8"/>
<dbReference type="InterPro" id="IPR042099">
    <property type="entry name" value="ANL_N_sf"/>
</dbReference>
<dbReference type="PANTHER" id="PTHR43767">
    <property type="entry name" value="LONG-CHAIN-FATTY-ACID--COA LIGASE"/>
    <property type="match status" value="1"/>
</dbReference>
<feature type="domain" description="AMP-dependent synthetase/ligase" evidence="1">
    <location>
        <begin position="48"/>
        <end position="348"/>
    </location>
</feature>
<dbReference type="Gene3D" id="3.40.50.12780">
    <property type="entry name" value="N-terminal domain of ligase-like"/>
    <property type="match status" value="1"/>
</dbReference>
<dbReference type="InterPro" id="IPR045851">
    <property type="entry name" value="AMP-bd_C_sf"/>
</dbReference>
<gene>
    <name evidence="3" type="ORF">CTOB1V02_LOCUS12203</name>
</gene>
<reference evidence="3" key="1">
    <citation type="submission" date="2020-11" db="EMBL/GenBank/DDBJ databases">
        <authorList>
            <person name="Tran Van P."/>
        </authorList>
    </citation>
    <scope>NUCLEOTIDE SEQUENCE</scope>
</reference>
<evidence type="ECO:0000313" key="3">
    <source>
        <dbReference type="EMBL" id="CAD7234387.1"/>
    </source>
</evidence>
<dbReference type="OrthoDB" id="10253869at2759"/>
<evidence type="ECO:0000259" key="2">
    <source>
        <dbReference type="Pfam" id="PF13193"/>
    </source>
</evidence>
<dbReference type="InterPro" id="IPR025110">
    <property type="entry name" value="AMP-bd_C"/>
</dbReference>
<dbReference type="Pfam" id="PF00501">
    <property type="entry name" value="AMP-binding"/>
    <property type="match status" value="1"/>
</dbReference>
<dbReference type="PANTHER" id="PTHR43767:SF11">
    <property type="entry name" value="MEDIUM-CHAIN-FATTY-ACID--COA LIGASE"/>
    <property type="match status" value="1"/>
</dbReference>
<proteinExistence type="predicted"/>
<sequence length="651" mass="72374">MTSQRGRGYRFEEMTMTEIAEKTQSAYAFPLLIKHLLFSPIAHVPHYSIVYRDKTRYTYAEFHRRVARLANALTEMGVKPGDTVAVMDWDSNRYLELYFAVPMLGAILHTVNVRLPVEQLLYTINHAEDDYVFILDEFIPMLEQIRGRIDMVKGMRKREYEELLSQASDSFTFSDFDENRRATTFYTTGTTGMPKGVFFSHRQIVLHTLGTLLALSTAEKQGRFHKNDVYMPMTPMFHVHAWGFPYIATFAGVKQVYPGKYAPGTLLHLLEKEGVTFSHCVPTIVHMLINDKNFAQANLAGCKFVIGGAAMAKAQCKALLAKGVDVFTGYGMSETCPVLTISQVDEEDLSEEAEVEIRCKTGRTLPLVGGEWLSSLELEDVISSHPGVSEVAVVGKTDEKWGQRPLGLVVGVGEVTGKEIIGHVKDFIAKGLLSKQALLLEVQFVDAIDKTGIALPSYSLPPRVLLLLSPSRKVFSPPWERWETARYCEEVIDLLQEGGSCGLSFNPVDTIAEFPLDRVKRYDDYSIKVNKKILGSFGLHKIPALLILGPSGFEVVTGMNAIEADIKANCSVSWKKAVPLNRIVKMMSQICRSLGFRNDEELREGDLAVAFCIHCCHATAAGSGYRLAVDVILDISTGKNPGYIGFATLAL</sequence>
<dbReference type="SUPFAM" id="SSF56801">
    <property type="entry name" value="Acetyl-CoA synthetase-like"/>
    <property type="match status" value="1"/>
</dbReference>
<dbReference type="EMBL" id="OB668512">
    <property type="protein sequence ID" value="CAD7234387.1"/>
    <property type="molecule type" value="Genomic_DNA"/>
</dbReference>
<accession>A0A7R8ZWJ8</accession>
<name>A0A7R8ZWJ8_9CRUS</name>
<dbReference type="GO" id="GO:0016877">
    <property type="term" value="F:ligase activity, forming carbon-sulfur bonds"/>
    <property type="evidence" value="ECO:0007669"/>
    <property type="project" value="UniProtKB-ARBA"/>
</dbReference>
<organism evidence="3">
    <name type="scientific">Cyprideis torosa</name>
    <dbReference type="NCBI Taxonomy" id="163714"/>
    <lineage>
        <taxon>Eukaryota</taxon>
        <taxon>Metazoa</taxon>
        <taxon>Ecdysozoa</taxon>
        <taxon>Arthropoda</taxon>
        <taxon>Crustacea</taxon>
        <taxon>Oligostraca</taxon>
        <taxon>Ostracoda</taxon>
        <taxon>Podocopa</taxon>
        <taxon>Podocopida</taxon>
        <taxon>Cytherocopina</taxon>
        <taxon>Cytheroidea</taxon>
        <taxon>Cytherideidae</taxon>
        <taxon>Cyprideis</taxon>
    </lineage>
</organism>
<protein>
    <submittedName>
        <fullName evidence="3">Uncharacterized protein</fullName>
    </submittedName>
</protein>
<dbReference type="InterPro" id="IPR000873">
    <property type="entry name" value="AMP-dep_synth/lig_dom"/>
</dbReference>
<evidence type="ECO:0000259" key="1">
    <source>
        <dbReference type="Pfam" id="PF00501"/>
    </source>
</evidence>
<dbReference type="Gene3D" id="3.30.300.30">
    <property type="match status" value="1"/>
</dbReference>